<gene>
    <name evidence="1" type="ORF">OPT61_g225</name>
</gene>
<protein>
    <submittedName>
        <fullName evidence="1">Uncharacterized protein</fullName>
    </submittedName>
</protein>
<accession>A0ACC2IUM2</accession>
<evidence type="ECO:0000313" key="2">
    <source>
        <dbReference type="Proteomes" id="UP001153331"/>
    </source>
</evidence>
<sequence>MVFTERAVGEFMRQGFAVSKEFWLRAYQAYHAMPLAASVSLGCLGVLNSARHERESHSFVHSLVRPPGDPFIIRYASVPHRDLIHTLLLLRINLYAEKSKFDGYSMIAFLIWICSIQVLGYPISTRSATSSSKDYVQCASIDTYTVEWFLAEASKRHIFDLDNALFYTRGMSKMAKEYACDHDLITIWSVWDQSLYDYHDESTNAMRCIHNNEAERQRFFASMSEAYARLATGTVIVMHDASDWTHPPQDGIWHQVEYQTMVHVTQTVTTILKLKEKDDASALVIWDREQPLSSVFEKPISVVLATGRYVPSFLGDAADWIAGSVESAKQTILDREQHTKARLGKACRVPSYPNPRLPFYWNTENIILNYGATVQTAADQVMTGGDQASLLLLEELCEESHELLQFKNESLAEDMDKDMKELFSMSFVGGADEDMENAPDLSDDVDIDKISEQESDSDMEVMANTKPTKAAPPVDSSFAPVRRHSPPRFSVVHGVLRCLRPL</sequence>
<proteinExistence type="predicted"/>
<comment type="caution">
    <text evidence="1">The sequence shown here is derived from an EMBL/GenBank/DDBJ whole genome shotgun (WGS) entry which is preliminary data.</text>
</comment>
<organism evidence="1 2">
    <name type="scientific">Boeremia exigua</name>
    <dbReference type="NCBI Taxonomy" id="749465"/>
    <lineage>
        <taxon>Eukaryota</taxon>
        <taxon>Fungi</taxon>
        <taxon>Dikarya</taxon>
        <taxon>Ascomycota</taxon>
        <taxon>Pezizomycotina</taxon>
        <taxon>Dothideomycetes</taxon>
        <taxon>Pleosporomycetidae</taxon>
        <taxon>Pleosporales</taxon>
        <taxon>Pleosporineae</taxon>
        <taxon>Didymellaceae</taxon>
        <taxon>Boeremia</taxon>
    </lineage>
</organism>
<evidence type="ECO:0000313" key="1">
    <source>
        <dbReference type="EMBL" id="KAJ8118895.1"/>
    </source>
</evidence>
<dbReference type="Proteomes" id="UP001153331">
    <property type="component" value="Unassembled WGS sequence"/>
</dbReference>
<name>A0ACC2IUM2_9PLEO</name>
<keyword evidence="2" id="KW-1185">Reference proteome</keyword>
<reference evidence="1" key="1">
    <citation type="submission" date="2022-11" db="EMBL/GenBank/DDBJ databases">
        <title>Genome Sequence of Boeremia exigua.</title>
        <authorList>
            <person name="Buettner E."/>
        </authorList>
    </citation>
    <scope>NUCLEOTIDE SEQUENCE</scope>
    <source>
        <strain evidence="1">CU02</strain>
    </source>
</reference>
<dbReference type="EMBL" id="JAPHNI010000007">
    <property type="protein sequence ID" value="KAJ8118895.1"/>
    <property type="molecule type" value="Genomic_DNA"/>
</dbReference>